<evidence type="ECO:0000313" key="3">
    <source>
        <dbReference type="Proteomes" id="UP000318529"/>
    </source>
</evidence>
<gene>
    <name evidence="2" type="ORF">FBZ83_101733</name>
</gene>
<comment type="caution">
    <text evidence="2">The sequence shown here is derived from an EMBL/GenBank/DDBJ whole genome shotgun (WGS) entry which is preliminary data.</text>
</comment>
<evidence type="ECO:0000256" key="1">
    <source>
        <dbReference type="SAM" id="MobiDB-lite"/>
    </source>
</evidence>
<feature type="region of interest" description="Disordered" evidence="1">
    <location>
        <begin position="89"/>
        <end position="111"/>
    </location>
</feature>
<reference evidence="2 3" key="1">
    <citation type="submission" date="2019-06" db="EMBL/GenBank/DDBJ databases">
        <title>Genomic Encyclopedia of Type Strains, Phase IV (KMG-V): Genome sequencing to study the core and pangenomes of soil and plant-associated prokaryotes.</title>
        <authorList>
            <person name="Whitman W."/>
        </authorList>
    </citation>
    <scope>NUCLEOTIDE SEQUENCE [LARGE SCALE GENOMIC DNA]</scope>
    <source>
        <strain evidence="2 3">BR 11650</strain>
    </source>
</reference>
<evidence type="ECO:0000313" key="2">
    <source>
        <dbReference type="EMBL" id="TWA87864.1"/>
    </source>
</evidence>
<protein>
    <submittedName>
        <fullName evidence="2">XapX domain-containing protein</fullName>
    </submittedName>
</protein>
<dbReference type="AlphaFoldDB" id="A0A560CSN6"/>
<sequence length="111" mass="10900">MMPYLLSLGAGILVGVLYAFLGVRSPAPPTIALIGLLGMLVGEQAVPVVKRLIAGQPVLAFIQNDCARHILGPQAGNAAPATASAPASAAAAPDAASPSAPAADAPPRGRA</sequence>
<dbReference type="InterPro" id="IPR009872">
    <property type="entry name" value="DUF1427"/>
</dbReference>
<proteinExistence type="predicted"/>
<organism evidence="2 3">
    <name type="scientific">Azospirillum brasilense</name>
    <dbReference type="NCBI Taxonomy" id="192"/>
    <lineage>
        <taxon>Bacteria</taxon>
        <taxon>Pseudomonadati</taxon>
        <taxon>Pseudomonadota</taxon>
        <taxon>Alphaproteobacteria</taxon>
        <taxon>Rhodospirillales</taxon>
        <taxon>Azospirillaceae</taxon>
        <taxon>Azospirillum</taxon>
    </lineage>
</organism>
<dbReference type="NCBIfam" id="TIGR03510">
    <property type="entry name" value="XapX"/>
    <property type="match status" value="1"/>
</dbReference>
<dbReference type="EMBL" id="VITH01000001">
    <property type="protein sequence ID" value="TWA87864.1"/>
    <property type="molecule type" value="Genomic_DNA"/>
</dbReference>
<dbReference type="Proteomes" id="UP000318529">
    <property type="component" value="Unassembled WGS sequence"/>
</dbReference>
<dbReference type="Pfam" id="PF07235">
    <property type="entry name" value="DUF1427"/>
    <property type="match status" value="1"/>
</dbReference>
<accession>A0A560CSN6</accession>
<dbReference type="InterPro" id="IPR020017">
    <property type="entry name" value="XapX_domain"/>
</dbReference>
<dbReference type="RefSeq" id="WP_145681100.1">
    <property type="nucleotide sequence ID" value="NZ_VITH01000001.1"/>
</dbReference>
<name>A0A560CSN6_AZOBR</name>